<proteinExistence type="predicted"/>
<keyword evidence="4" id="KW-0418">Kinase</keyword>
<dbReference type="InterPro" id="IPR004399">
    <property type="entry name" value="HMP/HMP-P_kinase_dom"/>
</dbReference>
<evidence type="ECO:0000313" key="5">
    <source>
        <dbReference type="Proteomes" id="UP000271193"/>
    </source>
</evidence>
<dbReference type="GO" id="GO:0008972">
    <property type="term" value="F:phosphomethylpyrimidine kinase activity"/>
    <property type="evidence" value="ECO:0007669"/>
    <property type="project" value="InterPro"/>
</dbReference>
<dbReference type="PANTHER" id="PTHR20858">
    <property type="entry name" value="PHOSPHOMETHYLPYRIMIDINE KINASE"/>
    <property type="match status" value="1"/>
</dbReference>
<dbReference type="GO" id="GO:0009228">
    <property type="term" value="P:thiamine biosynthetic process"/>
    <property type="evidence" value="ECO:0007669"/>
    <property type="project" value="InterPro"/>
</dbReference>
<evidence type="ECO:0000256" key="1">
    <source>
        <dbReference type="ARBA" id="ARBA00004948"/>
    </source>
</evidence>
<dbReference type="Proteomes" id="UP000271193">
    <property type="component" value="Chromosome"/>
</dbReference>
<organism evidence="4 5">
    <name type="scientific">Chryseobacterium bernardetii</name>
    <dbReference type="NCBI Taxonomy" id="1241978"/>
    <lineage>
        <taxon>Bacteria</taxon>
        <taxon>Pseudomonadati</taxon>
        <taxon>Bacteroidota</taxon>
        <taxon>Flavobacteriia</taxon>
        <taxon>Flavobacteriales</taxon>
        <taxon>Weeksellaceae</taxon>
        <taxon>Chryseobacterium group</taxon>
        <taxon>Chryseobacterium</taxon>
    </lineage>
</organism>
<dbReference type="AlphaFoldDB" id="A0A3G6TCB4"/>
<keyword evidence="5" id="KW-1185">Reference proteome</keyword>
<dbReference type="GeneID" id="99064029"/>
<dbReference type="EC" id="2.7.1.49" evidence="2"/>
<gene>
    <name evidence="4" type="ORF">EG339_04315</name>
</gene>
<accession>A0A3G6TCB4</accession>
<name>A0A3G6TCB4_9FLAO</name>
<dbReference type="RefSeq" id="WP_123869013.1">
    <property type="nucleotide sequence ID" value="NZ_CP033932.1"/>
</dbReference>
<dbReference type="KEGG" id="cben:EG339_04315"/>
<evidence type="ECO:0000259" key="3">
    <source>
        <dbReference type="Pfam" id="PF08543"/>
    </source>
</evidence>
<dbReference type="GO" id="GO:0008902">
    <property type="term" value="F:hydroxymethylpyrimidine kinase activity"/>
    <property type="evidence" value="ECO:0007669"/>
    <property type="project" value="UniProtKB-EC"/>
</dbReference>
<protein>
    <recommendedName>
        <fullName evidence="2">hydroxymethylpyrimidine kinase</fullName>
        <ecNumber evidence="2">2.7.1.49</ecNumber>
    </recommendedName>
</protein>
<dbReference type="EMBL" id="CP033932">
    <property type="protein sequence ID" value="AZB23894.1"/>
    <property type="molecule type" value="Genomic_DNA"/>
</dbReference>
<evidence type="ECO:0000256" key="2">
    <source>
        <dbReference type="ARBA" id="ARBA00012135"/>
    </source>
</evidence>
<dbReference type="CDD" id="cd01169">
    <property type="entry name" value="HMPP_kinase"/>
    <property type="match status" value="1"/>
</dbReference>
<dbReference type="PANTHER" id="PTHR20858:SF17">
    <property type="entry name" value="HYDROXYMETHYLPYRIMIDINE_PHOSPHOMETHYLPYRIMIDINE KINASE THI20-RELATED"/>
    <property type="match status" value="1"/>
</dbReference>
<dbReference type="GO" id="GO:0005829">
    <property type="term" value="C:cytosol"/>
    <property type="evidence" value="ECO:0007669"/>
    <property type="project" value="TreeGrafter"/>
</dbReference>
<reference evidence="5" key="1">
    <citation type="submission" date="2018-11" db="EMBL/GenBank/DDBJ databases">
        <title>Proposal to divide the Flavobacteriaceae and reorganize its genera based on Amino Acid Identity values calculated from whole genome sequences.</title>
        <authorList>
            <person name="Nicholson A.C."/>
            <person name="Gulvik C.A."/>
            <person name="Whitney A.M."/>
            <person name="Humrighouse B.W."/>
            <person name="Bell M."/>
            <person name="Holmes B."/>
            <person name="Steigerwalt A.G."/>
            <person name="Villarma A."/>
            <person name="Sheth M."/>
            <person name="Batra D."/>
            <person name="Pryor J."/>
            <person name="Bernardet J.-F."/>
            <person name="Hugo C."/>
            <person name="Kampfer P."/>
            <person name="Newman J."/>
            <person name="McQuiston J.R."/>
        </authorList>
    </citation>
    <scope>NUCLEOTIDE SEQUENCE [LARGE SCALE GENOMIC DNA]</scope>
    <source>
        <strain evidence="5">G0229</strain>
    </source>
</reference>
<dbReference type="InterPro" id="IPR029056">
    <property type="entry name" value="Ribokinase-like"/>
</dbReference>
<comment type="pathway">
    <text evidence="1">Cofactor biosynthesis; thiamine diphosphate biosynthesis.</text>
</comment>
<sequence>MQEERPFVVSIAGFDPSGGAGLLSDIKTLEQVKVMGLGVCTALTLQTDSQCLSLEWRSIEEITKGINVLMSHYPVSVVKIGIVKDAEFLGEIIKAVKICNSDAKIVWDPVLKSTSEFAFFNLETLPVLKNILDNISLITPNYNEYKVLKENNLLSEENPCSVLIKGGHRGDCLGMDVLVEGGKEVLLLPAGGDFVYYPKHGSGCVLSSAIAGELAKGKSLEMACRKAKLYIEQFLKSNPSLLGTHS</sequence>
<feature type="domain" description="Pyridoxamine kinase/Phosphomethylpyrimidine kinase" evidence="3">
    <location>
        <begin position="15"/>
        <end position="241"/>
    </location>
</feature>
<dbReference type="Gene3D" id="3.40.1190.20">
    <property type="match status" value="1"/>
</dbReference>
<keyword evidence="4" id="KW-0808">Transferase</keyword>
<dbReference type="InterPro" id="IPR013749">
    <property type="entry name" value="PM/HMP-P_kinase-1"/>
</dbReference>
<dbReference type="Pfam" id="PF08543">
    <property type="entry name" value="Phos_pyr_kin"/>
    <property type="match status" value="1"/>
</dbReference>
<dbReference type="SUPFAM" id="SSF53613">
    <property type="entry name" value="Ribokinase-like"/>
    <property type="match status" value="1"/>
</dbReference>
<evidence type="ECO:0000313" key="4">
    <source>
        <dbReference type="EMBL" id="AZB23894.1"/>
    </source>
</evidence>